<name>A0A0D8BE43_9ACTN</name>
<feature type="domain" description="WYL" evidence="1">
    <location>
        <begin position="2"/>
        <end position="62"/>
    </location>
</feature>
<reference evidence="2 3" key="2">
    <citation type="journal article" date="2016" name="Genome Announc.">
        <title>Permanent Draft Genome Sequences for Two Variants of Frankia sp. Strain CpI1, the First Frankia Strain Isolated from Root Nodules of Comptonia peregrina.</title>
        <authorList>
            <person name="Oshone R."/>
            <person name="Hurst S.G.IV."/>
            <person name="Abebe-Akele F."/>
            <person name="Simpson S."/>
            <person name="Morris K."/>
            <person name="Thomas W.K."/>
            <person name="Tisa L.S."/>
        </authorList>
    </citation>
    <scope>NUCLEOTIDE SEQUENCE [LARGE SCALE GENOMIC DNA]</scope>
    <source>
        <strain evidence="3">CpI1-S</strain>
    </source>
</reference>
<sequence>MERALTRREVLPLGYQDAGGRTSEREAEPAGLLTAGGRWYLVAWCRLRRAPRGFRLDRIRGAAPTGQAAPRRELADLLGSAATGAVTPDALDSLAP</sequence>
<dbReference type="AlphaFoldDB" id="A0A0D8BE43"/>
<dbReference type="PATRIC" id="fig|1502723.3.peg.2810"/>
<dbReference type="Proteomes" id="UP000032545">
    <property type="component" value="Unassembled WGS sequence"/>
</dbReference>
<evidence type="ECO:0000313" key="2">
    <source>
        <dbReference type="EMBL" id="KJE22310.1"/>
    </source>
</evidence>
<dbReference type="InterPro" id="IPR051534">
    <property type="entry name" value="CBASS_pafABC_assoc_protein"/>
</dbReference>
<reference evidence="3" key="1">
    <citation type="submission" date="2015-02" db="EMBL/GenBank/DDBJ databases">
        <title>Draft Genome of Frankia sp. CpI1-S.</title>
        <authorList>
            <person name="Oshone R.T."/>
            <person name="Ngom M."/>
            <person name="Ghodhbane-Gtari F."/>
            <person name="Gtari M."/>
            <person name="Morris K."/>
            <person name="Thomas K."/>
            <person name="Sen A."/>
            <person name="Tisa L.S."/>
        </authorList>
    </citation>
    <scope>NUCLEOTIDE SEQUENCE [LARGE SCALE GENOMIC DNA]</scope>
    <source>
        <strain evidence="3">CpI1-S</strain>
    </source>
</reference>
<proteinExistence type="predicted"/>
<gene>
    <name evidence="2" type="ORF">FF36_03379</name>
</gene>
<dbReference type="InterPro" id="IPR026881">
    <property type="entry name" value="WYL_dom"/>
</dbReference>
<organism evidence="2 3">
    <name type="scientific">Frankia torreyi</name>
    <dbReference type="NCBI Taxonomy" id="1856"/>
    <lineage>
        <taxon>Bacteria</taxon>
        <taxon>Bacillati</taxon>
        <taxon>Actinomycetota</taxon>
        <taxon>Actinomycetes</taxon>
        <taxon>Frankiales</taxon>
        <taxon>Frankiaceae</taxon>
        <taxon>Frankia</taxon>
    </lineage>
</organism>
<dbReference type="PROSITE" id="PS52050">
    <property type="entry name" value="WYL"/>
    <property type="match status" value="1"/>
</dbReference>
<accession>A0A0D8BE43</accession>
<dbReference type="PANTHER" id="PTHR34580:SF3">
    <property type="entry name" value="PROTEIN PAFB"/>
    <property type="match status" value="1"/>
</dbReference>
<dbReference type="Pfam" id="PF13280">
    <property type="entry name" value="WYL"/>
    <property type="match status" value="1"/>
</dbReference>
<comment type="caution">
    <text evidence="2">The sequence shown here is derived from an EMBL/GenBank/DDBJ whole genome shotgun (WGS) entry which is preliminary data.</text>
</comment>
<keyword evidence="3" id="KW-1185">Reference proteome</keyword>
<evidence type="ECO:0000259" key="1">
    <source>
        <dbReference type="Pfam" id="PF13280"/>
    </source>
</evidence>
<protein>
    <submittedName>
        <fullName evidence="2">WYL domain</fullName>
    </submittedName>
</protein>
<evidence type="ECO:0000313" key="3">
    <source>
        <dbReference type="Proteomes" id="UP000032545"/>
    </source>
</evidence>
<dbReference type="EMBL" id="JYFN01000025">
    <property type="protein sequence ID" value="KJE22310.1"/>
    <property type="molecule type" value="Genomic_DNA"/>
</dbReference>
<dbReference type="PANTHER" id="PTHR34580">
    <property type="match status" value="1"/>
</dbReference>
<dbReference type="RefSeq" id="WP_236705879.1">
    <property type="nucleotide sequence ID" value="NZ_JYFN01000025.1"/>
</dbReference>